<dbReference type="EMBL" id="BAABRI010000017">
    <property type="protein sequence ID" value="GAA5483792.1"/>
    <property type="molecule type" value="Genomic_DNA"/>
</dbReference>
<reference evidence="2 3" key="1">
    <citation type="submission" date="2024-02" db="EMBL/GenBank/DDBJ databases">
        <title>Haloferula sargassicola NBRC 104335.</title>
        <authorList>
            <person name="Ichikawa N."/>
            <person name="Katano-Makiyama Y."/>
            <person name="Hidaka K."/>
        </authorList>
    </citation>
    <scope>NUCLEOTIDE SEQUENCE [LARGE SCALE GENOMIC DNA]</scope>
    <source>
        <strain evidence="2 3">NBRC 104335</strain>
    </source>
</reference>
<evidence type="ECO:0000313" key="2">
    <source>
        <dbReference type="EMBL" id="GAA5483792.1"/>
    </source>
</evidence>
<organism evidence="2 3">
    <name type="scientific">Haloferula sargassicola</name>
    <dbReference type="NCBI Taxonomy" id="490096"/>
    <lineage>
        <taxon>Bacteria</taxon>
        <taxon>Pseudomonadati</taxon>
        <taxon>Verrucomicrobiota</taxon>
        <taxon>Verrucomicrobiia</taxon>
        <taxon>Verrucomicrobiales</taxon>
        <taxon>Verrucomicrobiaceae</taxon>
        <taxon>Haloferula</taxon>
    </lineage>
</organism>
<keyword evidence="3" id="KW-1185">Reference proteome</keyword>
<feature type="compositionally biased region" description="Pro residues" evidence="1">
    <location>
        <begin position="57"/>
        <end position="75"/>
    </location>
</feature>
<name>A0ABP9UQS2_9BACT</name>
<evidence type="ECO:0000256" key="1">
    <source>
        <dbReference type="SAM" id="MobiDB-lite"/>
    </source>
</evidence>
<gene>
    <name evidence="2" type="ORF">Hsar01_03026</name>
</gene>
<comment type="caution">
    <text evidence="2">The sequence shown here is derived from an EMBL/GenBank/DDBJ whole genome shotgun (WGS) entry which is preliminary data.</text>
</comment>
<dbReference type="RefSeq" id="WP_353567897.1">
    <property type="nucleotide sequence ID" value="NZ_BAABRI010000017.1"/>
</dbReference>
<proteinExistence type="predicted"/>
<sequence length="295" mass="32226">MTTADLSPLPLGTFAAPAAARPPLPAMPDAHGGSTFAPPAAAIPMSDLDSPRAAAPPAAPLPANPPAPGPAADPPAPDEDFTDADLLDALAPLVRTVAPQVPAAEFAGDFEALLRTSLRRTLAEHTRGPFEEPDLLQRLRWRFDALVSSRSYEEVVEHRSHRFHVEEVYLLDDLNFSLISYASANLSRHLQPRRVMSTVDSLSSQLRTLDPAGPKEFQFEDNYRCVLLPADDAWLVAFFRGRPDSDAIVDLDCILRRIQSRFGAQLARTEPLLEELQPLLEECLLIHSPLAPVAR</sequence>
<feature type="region of interest" description="Disordered" evidence="1">
    <location>
        <begin position="1"/>
        <end position="82"/>
    </location>
</feature>
<protein>
    <submittedName>
        <fullName evidence="2">Uncharacterized protein</fullName>
    </submittedName>
</protein>
<evidence type="ECO:0000313" key="3">
    <source>
        <dbReference type="Proteomes" id="UP001476282"/>
    </source>
</evidence>
<feature type="compositionally biased region" description="Low complexity" evidence="1">
    <location>
        <begin position="8"/>
        <end position="19"/>
    </location>
</feature>
<dbReference type="Proteomes" id="UP001476282">
    <property type="component" value="Unassembled WGS sequence"/>
</dbReference>
<accession>A0ABP9UQS2</accession>